<feature type="domain" description="XPG N-terminal" evidence="15">
    <location>
        <begin position="1"/>
        <end position="98"/>
    </location>
</feature>
<dbReference type="InterPro" id="IPR036279">
    <property type="entry name" value="5-3_exonuclease_C_sf"/>
</dbReference>
<dbReference type="PROSITE" id="PS00841">
    <property type="entry name" value="XPG_1"/>
    <property type="match status" value="1"/>
</dbReference>
<dbReference type="InterPro" id="IPR019974">
    <property type="entry name" value="XPG_CS"/>
</dbReference>
<dbReference type="CDD" id="cd09868">
    <property type="entry name" value="PIN_XPG_RAD2"/>
    <property type="match status" value="2"/>
</dbReference>
<dbReference type="Proteomes" id="UP000594638">
    <property type="component" value="Unassembled WGS sequence"/>
</dbReference>
<dbReference type="GO" id="GO:0005634">
    <property type="term" value="C:nucleus"/>
    <property type="evidence" value="ECO:0007669"/>
    <property type="project" value="UniProtKB-SubCell"/>
</dbReference>
<keyword evidence="12" id="KW-0175">Coiled coil</keyword>
<dbReference type="PANTHER" id="PTHR16171:SF7">
    <property type="entry name" value="DNA REPAIR PROTEIN RAD2"/>
    <property type="match status" value="1"/>
</dbReference>
<protein>
    <submittedName>
        <fullName evidence="16">DNA repair UVH3 isoform X1</fullName>
    </submittedName>
</protein>
<dbReference type="GO" id="GO:0016788">
    <property type="term" value="F:hydrolase activity, acting on ester bonds"/>
    <property type="evidence" value="ECO:0007669"/>
    <property type="project" value="InterPro"/>
</dbReference>
<evidence type="ECO:0000256" key="1">
    <source>
        <dbReference type="ARBA" id="ARBA00001946"/>
    </source>
</evidence>
<dbReference type="Gene3D" id="1.10.150.20">
    <property type="entry name" value="5' to 3' exonuclease, C-terminal subdomain"/>
    <property type="match status" value="1"/>
</dbReference>
<dbReference type="FunFam" id="3.40.50.1010:FF:000031">
    <property type="entry name" value="DNA repair protein UVH3"/>
    <property type="match status" value="1"/>
</dbReference>
<evidence type="ECO:0000256" key="11">
    <source>
        <dbReference type="ARBA" id="ARBA00023242"/>
    </source>
</evidence>
<evidence type="ECO:0000259" key="15">
    <source>
        <dbReference type="SMART" id="SM00485"/>
    </source>
</evidence>
<evidence type="ECO:0000256" key="12">
    <source>
        <dbReference type="SAM" id="Coils"/>
    </source>
</evidence>
<feature type="region of interest" description="Disordered" evidence="13">
    <location>
        <begin position="1077"/>
        <end position="1116"/>
    </location>
</feature>
<dbReference type="SMART" id="SM00279">
    <property type="entry name" value="HhH2"/>
    <property type="match status" value="1"/>
</dbReference>
<dbReference type="EMBL" id="CACTIH010007335">
    <property type="protein sequence ID" value="CAA3010153.1"/>
    <property type="molecule type" value="Genomic_DNA"/>
</dbReference>
<keyword evidence="7" id="KW-0227">DNA damage</keyword>
<evidence type="ECO:0000256" key="13">
    <source>
        <dbReference type="SAM" id="MobiDB-lite"/>
    </source>
</evidence>
<dbReference type="InterPro" id="IPR006084">
    <property type="entry name" value="XPG/Rad2"/>
</dbReference>
<evidence type="ECO:0000256" key="10">
    <source>
        <dbReference type="ARBA" id="ARBA00023204"/>
    </source>
</evidence>
<feature type="coiled-coil region" evidence="12">
    <location>
        <begin position="899"/>
        <end position="940"/>
    </location>
</feature>
<comment type="similarity">
    <text evidence="3">Belongs to the XPG/RAD2 endonuclease family. XPG subfamily.</text>
</comment>
<feature type="compositionally biased region" description="Basic and acidic residues" evidence="13">
    <location>
        <begin position="1346"/>
        <end position="1363"/>
    </location>
</feature>
<dbReference type="PROSITE" id="PS00842">
    <property type="entry name" value="XPG_2"/>
    <property type="match status" value="1"/>
</dbReference>
<dbReference type="GO" id="GO:0046872">
    <property type="term" value="F:metal ion binding"/>
    <property type="evidence" value="ECO:0007669"/>
    <property type="project" value="UniProtKB-KW"/>
</dbReference>
<dbReference type="InterPro" id="IPR006086">
    <property type="entry name" value="XPG-I_dom"/>
</dbReference>
<dbReference type="FunFam" id="1.10.150.20:FF:000050">
    <property type="entry name" value="DNA repair protein UVH3"/>
    <property type="match status" value="1"/>
</dbReference>
<feature type="compositionally biased region" description="Basic and acidic residues" evidence="13">
    <location>
        <begin position="1078"/>
        <end position="1095"/>
    </location>
</feature>
<dbReference type="Gene3D" id="3.40.50.1010">
    <property type="entry name" value="5'-nuclease"/>
    <property type="match status" value="2"/>
</dbReference>
<dbReference type="SUPFAM" id="SSF47807">
    <property type="entry name" value="5' to 3' exonuclease, C-terminal subdomain"/>
    <property type="match status" value="1"/>
</dbReference>
<dbReference type="Gramene" id="OE9A121515T2">
    <property type="protein sequence ID" value="OE9A121515C2"/>
    <property type="gene ID" value="OE9A121515"/>
</dbReference>
<comment type="caution">
    <text evidence="16">The sequence shown here is derived from an EMBL/GenBank/DDBJ whole genome shotgun (WGS) entry which is preliminary data.</text>
</comment>
<feature type="region of interest" description="Disordered" evidence="13">
    <location>
        <begin position="1538"/>
        <end position="1573"/>
    </location>
</feature>
<dbReference type="GO" id="GO:0004520">
    <property type="term" value="F:DNA endonuclease activity"/>
    <property type="evidence" value="ECO:0007669"/>
    <property type="project" value="TreeGrafter"/>
</dbReference>
<accession>A0A8S0TZK3</accession>
<keyword evidence="17" id="KW-1185">Reference proteome</keyword>
<dbReference type="PANTHER" id="PTHR16171">
    <property type="entry name" value="DNA REPAIR PROTEIN COMPLEMENTING XP-G CELLS-RELATED"/>
    <property type="match status" value="1"/>
</dbReference>
<dbReference type="SUPFAM" id="SSF88723">
    <property type="entry name" value="PIN domain-like"/>
    <property type="match status" value="1"/>
</dbReference>
<proteinExistence type="inferred from homology"/>
<reference evidence="16 17" key="1">
    <citation type="submission" date="2019-12" db="EMBL/GenBank/DDBJ databases">
        <authorList>
            <person name="Alioto T."/>
            <person name="Alioto T."/>
            <person name="Gomez Garrido J."/>
        </authorList>
    </citation>
    <scope>NUCLEOTIDE SEQUENCE [LARGE SCALE GENOMIC DNA]</scope>
</reference>
<dbReference type="OrthoDB" id="31113at2759"/>
<dbReference type="FunFam" id="3.40.50.1010:FF:000029">
    <property type="entry name" value="DNA repair protein UVH3"/>
    <property type="match status" value="1"/>
</dbReference>
<dbReference type="PRINTS" id="PR00066">
    <property type="entry name" value="XRODRMPGMNTG"/>
</dbReference>
<feature type="region of interest" description="Disordered" evidence="13">
    <location>
        <begin position="1239"/>
        <end position="1364"/>
    </location>
</feature>
<keyword evidence="9" id="KW-0460">Magnesium</keyword>
<feature type="compositionally biased region" description="Acidic residues" evidence="13">
    <location>
        <begin position="1332"/>
        <end position="1345"/>
    </location>
</feature>
<keyword evidence="6" id="KW-0255">Endonuclease</keyword>
<evidence type="ECO:0000256" key="2">
    <source>
        <dbReference type="ARBA" id="ARBA00004123"/>
    </source>
</evidence>
<organism evidence="16 17">
    <name type="scientific">Olea europaea subsp. europaea</name>
    <dbReference type="NCBI Taxonomy" id="158383"/>
    <lineage>
        <taxon>Eukaryota</taxon>
        <taxon>Viridiplantae</taxon>
        <taxon>Streptophyta</taxon>
        <taxon>Embryophyta</taxon>
        <taxon>Tracheophyta</taxon>
        <taxon>Spermatophyta</taxon>
        <taxon>Magnoliopsida</taxon>
        <taxon>eudicotyledons</taxon>
        <taxon>Gunneridae</taxon>
        <taxon>Pentapetalae</taxon>
        <taxon>asterids</taxon>
        <taxon>lamiids</taxon>
        <taxon>Lamiales</taxon>
        <taxon>Oleaceae</taxon>
        <taxon>Oleeae</taxon>
        <taxon>Olea</taxon>
    </lineage>
</organism>
<name>A0A8S0TZK3_OLEEU</name>
<evidence type="ECO:0000313" key="17">
    <source>
        <dbReference type="Proteomes" id="UP000594638"/>
    </source>
</evidence>
<evidence type="ECO:0000256" key="3">
    <source>
        <dbReference type="ARBA" id="ARBA00005283"/>
    </source>
</evidence>
<comment type="subcellular location">
    <subcellularLocation>
        <location evidence="2">Nucleus</location>
    </subcellularLocation>
</comment>
<dbReference type="PRINTS" id="PR00853">
    <property type="entry name" value="XPGRADSUPER"/>
</dbReference>
<dbReference type="GO" id="GO:0006289">
    <property type="term" value="P:nucleotide-excision repair"/>
    <property type="evidence" value="ECO:0007669"/>
    <property type="project" value="InterPro"/>
</dbReference>
<dbReference type="CDD" id="cd09904">
    <property type="entry name" value="H3TH_XPG"/>
    <property type="match status" value="1"/>
</dbReference>
<feature type="compositionally biased region" description="Basic residues" evidence="13">
    <location>
        <begin position="1315"/>
        <end position="1325"/>
    </location>
</feature>
<keyword evidence="4" id="KW-0540">Nuclease</keyword>
<dbReference type="InterPro" id="IPR006085">
    <property type="entry name" value="XPG_DNA_repair_N"/>
</dbReference>
<evidence type="ECO:0000256" key="4">
    <source>
        <dbReference type="ARBA" id="ARBA00022722"/>
    </source>
</evidence>
<comment type="cofactor">
    <cofactor evidence="1">
        <name>Mg(2+)</name>
        <dbReference type="ChEBI" id="CHEBI:18420"/>
    </cofactor>
</comment>
<feature type="region of interest" description="Disordered" evidence="13">
    <location>
        <begin position="178"/>
        <end position="201"/>
    </location>
</feature>
<dbReference type="InterPro" id="IPR001044">
    <property type="entry name" value="XPG/Rad2_eukaryotes"/>
</dbReference>
<dbReference type="SMART" id="SM00485">
    <property type="entry name" value="XPGN"/>
    <property type="match status" value="1"/>
</dbReference>
<keyword evidence="5" id="KW-0479">Metal-binding</keyword>
<evidence type="ECO:0000259" key="14">
    <source>
        <dbReference type="SMART" id="SM00484"/>
    </source>
</evidence>
<gene>
    <name evidence="16" type="ORF">OLEA9_A121515</name>
</gene>
<dbReference type="InterPro" id="IPR008918">
    <property type="entry name" value="HhH2"/>
</dbReference>
<dbReference type="SMART" id="SM00484">
    <property type="entry name" value="XPGI"/>
    <property type="match status" value="1"/>
</dbReference>
<feature type="compositionally biased region" description="Basic and acidic residues" evidence="13">
    <location>
        <begin position="1298"/>
        <end position="1311"/>
    </location>
</feature>
<evidence type="ECO:0000256" key="6">
    <source>
        <dbReference type="ARBA" id="ARBA00022759"/>
    </source>
</evidence>
<evidence type="ECO:0000256" key="9">
    <source>
        <dbReference type="ARBA" id="ARBA00022842"/>
    </source>
</evidence>
<dbReference type="GO" id="GO:0003697">
    <property type="term" value="F:single-stranded DNA binding"/>
    <property type="evidence" value="ECO:0007669"/>
    <property type="project" value="InterPro"/>
</dbReference>
<dbReference type="Pfam" id="PF00752">
    <property type="entry name" value="XPG_N"/>
    <property type="match status" value="1"/>
</dbReference>
<evidence type="ECO:0000256" key="7">
    <source>
        <dbReference type="ARBA" id="ARBA00022763"/>
    </source>
</evidence>
<keyword evidence="11" id="KW-0539">Nucleus</keyword>
<dbReference type="Pfam" id="PF00867">
    <property type="entry name" value="XPG_I"/>
    <property type="match status" value="1"/>
</dbReference>
<feature type="region of interest" description="Disordered" evidence="13">
    <location>
        <begin position="640"/>
        <end position="662"/>
    </location>
</feature>
<evidence type="ECO:0000256" key="5">
    <source>
        <dbReference type="ARBA" id="ARBA00022723"/>
    </source>
</evidence>
<evidence type="ECO:0000256" key="8">
    <source>
        <dbReference type="ARBA" id="ARBA00022801"/>
    </source>
</evidence>
<sequence length="1573" mass="174719">MGVHGLWELLAPVGRRVSVETLAGKKVAIDASIWMIQFMKAMRDEKGEMVRNAHLLGFFRRICKLLYLRTKPVFVFDGGTPALKRRTVIARRRQRENAQAKIRKTAEKLLLNHIKAMRVKELALDLEQQRQNNDIKGKKPILDEAEMEPNTKGHDVVPKSYKQEELDEMLAASLASEEDGFTADVSTSGTGIPDEEDDENEDEEMILPEMHGKIDPAVLAALPPSMQLDLLVQMRERLMAENRQKYQKVKKAPERFSELQIQAYLKTVAFRREIDEVQKSAAGRGVGGVQTSRIASEASREFIFSSSFTGNREALTSTGQEGISAEQSQPPLPVNSSANAVGEITATKTSTATTGSTMDETAEAFHDDVETYLDERGRLRVSRVRALGIRMTRDLQRNLDLMKEIEEEEVDATQVHTESAISRNLVDVVGESSNRTLLQKGADKNSDAMNDETGEPAVKSGASIEIFFEDIGEHGCGDDDDDLFTHLVGGDPVMGFSIDNSVSVKQSLYSTSDCQIDVGVNEDRCNIVSNDIKVVNEPSQMEGGMGDEDEVEWEEGSLDIPEKASSCPDKSEKTFTKGSLEDRCILPLYSTSDYQIGVGVNKDRCNIVSNDFKVVNEPSQIEGGMGDEDEVEWEEGSLDIPEKASSCPDKSEKTFTKGSLEEEAEFQEAIRRSLEDMVDSRIINEPCEDQESRRARQMVGKDIDWVPVHENKNKPEVEAPSDGILQPPGPPVVMNTSGTNSSKEVDPRESNLETNFFTQALPGEIPVGSDASLEEKMCKNDKQLTTCNKGDEKQMVNVLLDICSRGVAHSSRSSSNSAAVTSSFDNLLPDKLPEFCYSDAQHGVFQTTMDENCGSTDHGKLSAKDSTTDGDAARNLVYGDFSVEKEETKSNFAFTYKDEEEHEVAKARLEDELMVLGKEREELGSEQRKLERNAESVSSEMFAECQELLQMFGLPYIIAPMEAEAQCAYMELTNLVDGVVTDDSDVLLFGARSVYKNIFDDRKYVETYFMKDIENELGLDREKLIHMALLLGSDYTEGVSGIGIVNAIEVVNAFPEKDGLHEFREWIESPDPTILGKFEGKEGSHLNNKGSKDGDSSSNGEEISTSDQHGPQSVDGTRKIKQIFMDKHRNVSKNWHIPSSFPSDAVISAYASPQVDKSTEPFSWGKPDLFVLRKLCLEKFGWGASKADELLLPVLKEYNKHETQLRLEAFYTFNERFAKIRSRRIKKAVQGIAGNKYSGLMDDTMQQKSRSGKKRKVNTTDEEANILGEGSTGLEKVDTGNQIDNIEKITGKQSKGRQTKEKSKTSKESYGRGRQNGRGRRKKNSCSRDIETSSDDQNVSEEQELQFEKSEVSHQVRRSERPRKVVNYTVSDEFHDPDIEGQEGEKCDEDSVAKADIGTIKSNVNEDLEDGGGFCVDEMEHENCMDKINASQTDGPSIETSSNEHLKFGGGFCLDEEGEEMEGVEPASSPTRATISVNSDPFDMSDDVLENPQIDVSISTPTRTSDGVECGRGIGASNTEPNTNAAIRSDCSKASTFLNDAEEDETRNGPLRPLRAMPNLRRKKRKTPNSTFF</sequence>
<keyword evidence="10" id="KW-0234">DNA repair</keyword>
<feature type="region of interest" description="Disordered" evidence="13">
    <location>
        <begin position="314"/>
        <end position="336"/>
    </location>
</feature>
<feature type="domain" description="XPG-I" evidence="14">
    <location>
        <begin position="950"/>
        <end position="1019"/>
    </location>
</feature>
<evidence type="ECO:0000313" key="16">
    <source>
        <dbReference type="EMBL" id="CAA3010153.1"/>
    </source>
</evidence>
<dbReference type="InterPro" id="IPR029060">
    <property type="entry name" value="PIN-like_dom_sf"/>
</dbReference>
<feature type="compositionally biased region" description="Polar residues" evidence="13">
    <location>
        <begin position="1101"/>
        <end position="1115"/>
    </location>
</feature>
<keyword evidence="8" id="KW-0378">Hydrolase</keyword>